<organism evidence="2 3">
    <name type="scientific">Purpureocillium lilacinum</name>
    <name type="common">Paecilomyces lilacinus</name>
    <dbReference type="NCBI Taxonomy" id="33203"/>
    <lineage>
        <taxon>Eukaryota</taxon>
        <taxon>Fungi</taxon>
        <taxon>Dikarya</taxon>
        <taxon>Ascomycota</taxon>
        <taxon>Pezizomycotina</taxon>
        <taxon>Sordariomycetes</taxon>
        <taxon>Hypocreomycetidae</taxon>
        <taxon>Hypocreales</taxon>
        <taxon>Ophiocordycipitaceae</taxon>
        <taxon>Purpureocillium</taxon>
    </lineage>
</organism>
<evidence type="ECO:0000313" key="3">
    <source>
        <dbReference type="Proteomes" id="UP000078240"/>
    </source>
</evidence>
<dbReference type="Proteomes" id="UP000078240">
    <property type="component" value="Unassembled WGS sequence"/>
</dbReference>
<feature type="region of interest" description="Disordered" evidence="1">
    <location>
        <begin position="18"/>
        <end position="52"/>
    </location>
</feature>
<comment type="caution">
    <text evidence="2">The sequence shown here is derived from an EMBL/GenBank/DDBJ whole genome shotgun (WGS) entry which is preliminary data.</text>
</comment>
<dbReference type="EMBL" id="LSBH01000001">
    <property type="protein sequence ID" value="OAQ87598.1"/>
    <property type="molecule type" value="Genomic_DNA"/>
</dbReference>
<gene>
    <name evidence="2" type="ORF">VFPBJ_01638</name>
</gene>
<protein>
    <submittedName>
        <fullName evidence="2">Uncharacterized protein</fullName>
    </submittedName>
</protein>
<evidence type="ECO:0000313" key="2">
    <source>
        <dbReference type="EMBL" id="OAQ87598.1"/>
    </source>
</evidence>
<sequence length="116" mass="12556">MAPCQLDIQLTRAPAPETWGWVSAPEGPRMRASGDGGRRPFRANPSAAGPRASRWHGVVIPDLCPDSRAFRPAPRRARVSRPEAAAPRSKTRRAPSCECLLQPNNCIRASGDVSSM</sequence>
<accession>A0A179HD94</accession>
<name>A0A179HD94_PURLI</name>
<reference evidence="2 3" key="1">
    <citation type="submission" date="2016-01" db="EMBL/GenBank/DDBJ databases">
        <title>Biosynthesis of antibiotic leucinostatins and their inhibition on Phytophthora in bio-control Purpureocillium lilacinum.</title>
        <authorList>
            <person name="Wang G."/>
            <person name="Liu Z."/>
            <person name="Lin R."/>
            <person name="Li E."/>
            <person name="Mao Z."/>
            <person name="Ling J."/>
            <person name="Yin W."/>
            <person name="Xie B."/>
        </authorList>
    </citation>
    <scope>NUCLEOTIDE SEQUENCE [LARGE SCALE GENOMIC DNA]</scope>
    <source>
        <strain evidence="2">PLBJ-1</strain>
    </source>
</reference>
<proteinExistence type="predicted"/>
<feature type="region of interest" description="Disordered" evidence="1">
    <location>
        <begin position="67"/>
        <end position="94"/>
    </location>
</feature>
<dbReference type="AlphaFoldDB" id="A0A179HD94"/>
<evidence type="ECO:0000256" key="1">
    <source>
        <dbReference type="SAM" id="MobiDB-lite"/>
    </source>
</evidence>